<sequence length="59" mass="6925">MPQECYLHGRKRTDENEVRKQPPPEMMLQKEEIDADNRENHHENVGNDRAAILRAAITQ</sequence>
<evidence type="ECO:0000256" key="1">
    <source>
        <dbReference type="SAM" id="MobiDB-lite"/>
    </source>
</evidence>
<reference evidence="2 3" key="1">
    <citation type="submission" date="2024-07" db="EMBL/GenBank/DDBJ databases">
        <title>Draft Genome Sequence of Ferrimicrobium acidiphilum Strain YE2023, Isolated from a Pulp of Bioleach Reactor.</title>
        <authorList>
            <person name="Elkina Y.A."/>
            <person name="Bulaeva A.G."/>
            <person name="Beletsky A.V."/>
            <person name="Mardanov A.V."/>
        </authorList>
    </citation>
    <scope>NUCLEOTIDE SEQUENCE [LARGE SCALE GENOMIC DNA]</scope>
    <source>
        <strain evidence="2 3">YE2023</strain>
    </source>
</reference>
<comment type="caution">
    <text evidence="2">The sequence shown here is derived from an EMBL/GenBank/DDBJ whole genome shotgun (WGS) entry which is preliminary data.</text>
</comment>
<name>A0ABV3Y8A4_9ACTN</name>
<evidence type="ECO:0000313" key="3">
    <source>
        <dbReference type="Proteomes" id="UP001560267"/>
    </source>
</evidence>
<protein>
    <submittedName>
        <fullName evidence="2">Uncharacterized protein</fullName>
    </submittedName>
</protein>
<dbReference type="EMBL" id="JBFSHR010000081">
    <property type="protein sequence ID" value="MEX6430768.1"/>
    <property type="molecule type" value="Genomic_DNA"/>
</dbReference>
<gene>
    <name evidence="2" type="ORF">AB6A68_13125</name>
</gene>
<keyword evidence="3" id="KW-1185">Reference proteome</keyword>
<dbReference type="Proteomes" id="UP001560267">
    <property type="component" value="Unassembled WGS sequence"/>
</dbReference>
<dbReference type="RefSeq" id="WP_276945214.1">
    <property type="nucleotide sequence ID" value="NZ_DAHZQU010000147.1"/>
</dbReference>
<feature type="compositionally biased region" description="Basic and acidic residues" evidence="1">
    <location>
        <begin position="12"/>
        <end position="28"/>
    </location>
</feature>
<accession>A0ABV3Y8A4</accession>
<proteinExistence type="predicted"/>
<organism evidence="2 3">
    <name type="scientific">Ferrimicrobium acidiphilum</name>
    <dbReference type="NCBI Taxonomy" id="121039"/>
    <lineage>
        <taxon>Bacteria</taxon>
        <taxon>Bacillati</taxon>
        <taxon>Actinomycetota</taxon>
        <taxon>Acidimicrobiia</taxon>
        <taxon>Acidimicrobiales</taxon>
        <taxon>Acidimicrobiaceae</taxon>
        <taxon>Ferrimicrobium</taxon>
    </lineage>
</organism>
<feature type="region of interest" description="Disordered" evidence="1">
    <location>
        <begin position="1"/>
        <end position="28"/>
    </location>
</feature>
<evidence type="ECO:0000313" key="2">
    <source>
        <dbReference type="EMBL" id="MEX6430768.1"/>
    </source>
</evidence>